<sequence length="903" mass="94119">MDGSFFIYGNDLLANPLLAASAGQLNVSGGAALFGAGQVVVLQVVDAADDGSFTDATTITGVTVYASHEDYLAATALYTYSGVATVSTDPTAMGDAYLALDLSGLTSPDAGAPVLSDVLVAPGADLTGQSDAITLPHQQDLDEAGLGVADGLFDLNAAELAYQGPSGVQYVIEGTSGDDEMGFDLEPDVDGDRRDSNDAADGSNDDVFRAGAGNDTVFAGHGNDLIDAGHGNDSILAGEDDDTIYGGAGDDTIRADEGNDHIYGGHGNDSIEGFDGTDYIVGGDGDDWMNGDRGSDTMFGGAGNDWMRGSFGNEWMEGGTGNDFIWSGYGDDTIRLENDFGNDTIEMEGIDEVTGDVLDLTAITDDLDVDLTHGLEGWGSISDGTYTATFEDVENLLLGSGNDTVRLGDFSGADAVVGFRLPELNPDGTYRVYDRFDLSAMTDEGGEPLGDGDLRMQMADDGSAMLLFPKAESIVLVGVSPDQLSDPAMLEAMGLPSLAGTVPTSDGVIDGTAGADVIDVDYTGDGDGDRIDAGDGTGGAGPDDDLVEAGGGADQVSAGAGSDTVYGEAGDDTLLGGEGDDVLHGGAGLDSLVAGQGNDTLYGGDDADWLVGGGGYSWLYGGDGNDGFRVGDGDFALGEDGDDWFHIQYDSLAPDVEMTVIGGETGESVGDRLTIIGPATVTYDPVDPEAGMVVWDNGAVLHFSEIETIKRVPCFTSETRILTTRGERPAGQLKVGDLVMTRDDHFQPIRWVGQRRLTRQDQLTAPELRPVFIPAGTLGAGVPQRDLLVSPQHRMLISGPQVALWFGEDEVLVPAIQLTCLDGVVQRAAAPVTYIHLMFDRHQIVLSDGAWSESFQPGDLTLAGMDQAQRDELLALFPEVAVAEGYDAARPTLSSREVRVLFS</sequence>
<proteinExistence type="predicted"/>
<evidence type="ECO:0000313" key="5">
    <source>
        <dbReference type="EMBL" id="CUH65670.1"/>
    </source>
</evidence>
<evidence type="ECO:0000259" key="4">
    <source>
        <dbReference type="Pfam" id="PF13403"/>
    </source>
</evidence>
<dbReference type="InterPro" id="IPR050557">
    <property type="entry name" value="RTX_toxin/Mannuronan_C5-epim"/>
</dbReference>
<evidence type="ECO:0000256" key="1">
    <source>
        <dbReference type="ARBA" id="ARBA00004613"/>
    </source>
</evidence>
<evidence type="ECO:0000256" key="3">
    <source>
        <dbReference type="SAM" id="MobiDB-lite"/>
    </source>
</evidence>
<dbReference type="PANTHER" id="PTHR38340:SF1">
    <property type="entry name" value="S-LAYER PROTEIN"/>
    <property type="match status" value="1"/>
</dbReference>
<evidence type="ECO:0000313" key="6">
    <source>
        <dbReference type="EMBL" id="CUH70618.1"/>
    </source>
</evidence>
<dbReference type="PROSITE" id="PS50817">
    <property type="entry name" value="INTEIN_N_TER"/>
    <property type="match status" value="1"/>
</dbReference>
<dbReference type="PANTHER" id="PTHR38340">
    <property type="entry name" value="S-LAYER PROTEIN"/>
    <property type="match status" value="1"/>
</dbReference>
<dbReference type="GO" id="GO:0005576">
    <property type="term" value="C:extracellular region"/>
    <property type="evidence" value="ECO:0007669"/>
    <property type="project" value="UniProtKB-SubCell"/>
</dbReference>
<dbReference type="Proteomes" id="UP000051887">
    <property type="component" value="Unassembled WGS sequence"/>
</dbReference>
<name>A0A0P1FX87_9RHOB</name>
<dbReference type="RefSeq" id="WP_058241947.1">
    <property type="nucleotide sequence ID" value="NZ_CYSB01000025.1"/>
</dbReference>
<dbReference type="GO" id="GO:0005509">
    <property type="term" value="F:calcium ion binding"/>
    <property type="evidence" value="ECO:0007669"/>
    <property type="project" value="InterPro"/>
</dbReference>
<reference evidence="5 7" key="1">
    <citation type="submission" date="2015-09" db="EMBL/GenBank/DDBJ databases">
        <authorList>
            <person name="Rodrigo-Torres L."/>
            <person name="Arahal D.R."/>
        </authorList>
    </citation>
    <scope>NUCLEOTIDE SEQUENCE [LARGE SCALE GENOMIC DNA]</scope>
    <source>
        <strain evidence="5 7">CECT 5118</strain>
    </source>
</reference>
<dbReference type="InterPro" id="IPR036844">
    <property type="entry name" value="Hint_dom_sf"/>
</dbReference>
<feature type="domain" description="Hedgehog/Intein (Hint)" evidence="4">
    <location>
        <begin position="713"/>
        <end position="859"/>
    </location>
</feature>
<dbReference type="Gene3D" id="2.170.16.10">
    <property type="entry name" value="Hedgehog/Intein (Hint) domain"/>
    <property type="match status" value="1"/>
</dbReference>
<evidence type="ECO:0000313" key="7">
    <source>
        <dbReference type="Proteomes" id="UP000051086"/>
    </source>
</evidence>
<dbReference type="InterPro" id="IPR006141">
    <property type="entry name" value="Intein_N"/>
</dbReference>
<dbReference type="Proteomes" id="UP000051086">
    <property type="component" value="Unassembled WGS sequence"/>
</dbReference>
<dbReference type="InterPro" id="IPR028992">
    <property type="entry name" value="Hedgehog/Intein_dom"/>
</dbReference>
<dbReference type="OrthoDB" id="6305173at2"/>
<dbReference type="Pfam" id="PF13403">
    <property type="entry name" value="Hint_2"/>
    <property type="match status" value="1"/>
</dbReference>
<dbReference type="EMBL" id="CYSC01000007">
    <property type="protein sequence ID" value="CUH70618.1"/>
    <property type="molecule type" value="Genomic_DNA"/>
</dbReference>
<feature type="compositionally biased region" description="Acidic residues" evidence="3">
    <location>
        <begin position="176"/>
        <end position="189"/>
    </location>
</feature>
<keyword evidence="7" id="KW-1185">Reference proteome</keyword>
<comment type="subcellular location">
    <subcellularLocation>
        <location evidence="1">Secreted</location>
    </subcellularLocation>
</comment>
<feature type="region of interest" description="Disordered" evidence="3">
    <location>
        <begin position="526"/>
        <end position="564"/>
    </location>
</feature>
<reference evidence="6 8" key="2">
    <citation type="submission" date="2015-09" db="EMBL/GenBank/DDBJ databases">
        <authorList>
            <consortium name="Swine Surveillance"/>
        </authorList>
    </citation>
    <scope>NUCLEOTIDE SEQUENCE [LARGE SCALE GENOMIC DNA]</scope>
    <source>
        <strain evidence="6 8">5120</strain>
    </source>
</reference>
<dbReference type="Pfam" id="PF00353">
    <property type="entry name" value="HemolysinCabind"/>
    <property type="match status" value="6"/>
</dbReference>
<dbReference type="SUPFAM" id="SSF51120">
    <property type="entry name" value="beta-Roll"/>
    <property type="match status" value="2"/>
</dbReference>
<organism evidence="6 8">
    <name type="scientific">Thalassovita autumnalis</name>
    <dbReference type="NCBI Taxonomy" id="2072972"/>
    <lineage>
        <taxon>Bacteria</taxon>
        <taxon>Pseudomonadati</taxon>
        <taxon>Pseudomonadota</taxon>
        <taxon>Alphaproteobacteria</taxon>
        <taxon>Rhodobacterales</taxon>
        <taxon>Roseobacteraceae</taxon>
        <taxon>Thalassovita</taxon>
    </lineage>
</organism>
<feature type="region of interest" description="Disordered" evidence="3">
    <location>
        <begin position="174"/>
        <end position="208"/>
    </location>
</feature>
<evidence type="ECO:0000256" key="2">
    <source>
        <dbReference type="ARBA" id="ARBA00022525"/>
    </source>
</evidence>
<dbReference type="Gene3D" id="2.150.10.10">
    <property type="entry name" value="Serralysin-like metalloprotease, C-terminal"/>
    <property type="match status" value="3"/>
</dbReference>
<keyword evidence="2" id="KW-0964">Secreted</keyword>
<dbReference type="PROSITE" id="PS00330">
    <property type="entry name" value="HEMOLYSIN_CALCIUM"/>
    <property type="match status" value="3"/>
</dbReference>
<dbReference type="PRINTS" id="PR00313">
    <property type="entry name" value="CABNDNGRPT"/>
</dbReference>
<dbReference type="SUPFAM" id="SSF51294">
    <property type="entry name" value="Hedgehog/intein (Hint) domain"/>
    <property type="match status" value="1"/>
</dbReference>
<dbReference type="InterPro" id="IPR011049">
    <property type="entry name" value="Serralysin-like_metalloprot_C"/>
</dbReference>
<dbReference type="InterPro" id="IPR018511">
    <property type="entry name" value="Hemolysin-typ_Ca-bd_CS"/>
</dbReference>
<evidence type="ECO:0000313" key="8">
    <source>
        <dbReference type="Proteomes" id="UP000051887"/>
    </source>
</evidence>
<dbReference type="GO" id="GO:0016539">
    <property type="term" value="P:intein-mediated protein splicing"/>
    <property type="evidence" value="ECO:0007669"/>
    <property type="project" value="InterPro"/>
</dbReference>
<dbReference type="EMBL" id="CYSB01000025">
    <property type="protein sequence ID" value="CUH65670.1"/>
    <property type="molecule type" value="Genomic_DNA"/>
</dbReference>
<protein>
    <submittedName>
        <fullName evidence="6">Hemolysin IA</fullName>
    </submittedName>
</protein>
<accession>A0A0P1FX87</accession>
<gene>
    <name evidence="6" type="primary">apxIA_2</name>
    <name evidence="5" type="ORF">TL5118_01416</name>
    <name evidence="6" type="ORF">TL5120_00397</name>
</gene>
<dbReference type="InterPro" id="IPR001343">
    <property type="entry name" value="Hemolysn_Ca-bd"/>
</dbReference>
<dbReference type="AlphaFoldDB" id="A0A0P1FX87"/>